<dbReference type="Proteomes" id="UP001595799">
    <property type="component" value="Unassembled WGS sequence"/>
</dbReference>
<evidence type="ECO:0000256" key="5">
    <source>
        <dbReference type="ARBA" id="ARBA00022840"/>
    </source>
</evidence>
<dbReference type="PANTHER" id="PTHR43785:SF12">
    <property type="entry name" value="TYPE-1 GLUTAMINE SYNTHETASE 2"/>
    <property type="match status" value="1"/>
</dbReference>
<feature type="domain" description="GS catalytic" evidence="9">
    <location>
        <begin position="103"/>
        <end position="438"/>
    </location>
</feature>
<comment type="function">
    <text evidence="2">Catalyzes the ATP-dependent biosynthesis of glutamine from glutamate and ammonia.</text>
</comment>
<dbReference type="InterPro" id="IPR008147">
    <property type="entry name" value="Gln_synt_N"/>
</dbReference>
<name>A0ABV8ULM9_9PROT</name>
<keyword evidence="6" id="KW-0535">Nitrogen fixation</keyword>
<evidence type="ECO:0000256" key="7">
    <source>
        <dbReference type="PROSITE-ProRule" id="PRU01331"/>
    </source>
</evidence>
<dbReference type="Pfam" id="PF16952">
    <property type="entry name" value="Gln-synt_N_2"/>
    <property type="match status" value="1"/>
</dbReference>
<keyword evidence="4" id="KW-0547">Nucleotide-binding</keyword>
<dbReference type="Gene3D" id="3.30.590.10">
    <property type="entry name" value="Glutamine synthetase/guanido kinase, catalytic domain"/>
    <property type="match status" value="1"/>
</dbReference>
<accession>A0ABV8ULM9</accession>
<evidence type="ECO:0000256" key="1">
    <source>
        <dbReference type="ARBA" id="ARBA00001946"/>
    </source>
</evidence>
<evidence type="ECO:0000256" key="4">
    <source>
        <dbReference type="ARBA" id="ARBA00022741"/>
    </source>
</evidence>
<evidence type="ECO:0000313" key="11">
    <source>
        <dbReference type="Proteomes" id="UP001595799"/>
    </source>
</evidence>
<dbReference type="InterPro" id="IPR014746">
    <property type="entry name" value="Gln_synth/guanido_kin_cat_dom"/>
</dbReference>
<comment type="cofactor">
    <cofactor evidence="1">
        <name>Mg(2+)</name>
        <dbReference type="ChEBI" id="CHEBI:18420"/>
    </cofactor>
</comment>
<evidence type="ECO:0000313" key="10">
    <source>
        <dbReference type="EMBL" id="MFC4352192.1"/>
    </source>
</evidence>
<protein>
    <submittedName>
        <fullName evidence="10">Glutamine synthetase family protein</fullName>
        <ecNumber evidence="10">6.3.1.-</ecNumber>
    </submittedName>
</protein>
<evidence type="ECO:0000256" key="2">
    <source>
        <dbReference type="ARBA" id="ARBA00003117"/>
    </source>
</evidence>
<evidence type="ECO:0000256" key="6">
    <source>
        <dbReference type="ARBA" id="ARBA00023231"/>
    </source>
</evidence>
<dbReference type="Pfam" id="PF00120">
    <property type="entry name" value="Gln-synt_C"/>
    <property type="match status" value="1"/>
</dbReference>
<dbReference type="RefSeq" id="WP_382422539.1">
    <property type="nucleotide sequence ID" value="NZ_JBHSCW010000006.1"/>
</dbReference>
<dbReference type="GO" id="GO:0016874">
    <property type="term" value="F:ligase activity"/>
    <property type="evidence" value="ECO:0007669"/>
    <property type="project" value="UniProtKB-KW"/>
</dbReference>
<comment type="similarity">
    <text evidence="7 8">Belongs to the glutamine synthetase family.</text>
</comment>
<dbReference type="InterPro" id="IPR008146">
    <property type="entry name" value="Gln_synth_cat_dom"/>
</dbReference>
<reference evidence="11" key="1">
    <citation type="journal article" date="2019" name="Int. J. Syst. Evol. Microbiol.">
        <title>The Global Catalogue of Microorganisms (GCM) 10K type strain sequencing project: providing services to taxonomists for standard genome sequencing and annotation.</title>
        <authorList>
            <consortium name="The Broad Institute Genomics Platform"/>
            <consortium name="The Broad Institute Genome Sequencing Center for Infectious Disease"/>
            <person name="Wu L."/>
            <person name="Ma J."/>
        </authorList>
    </citation>
    <scope>NUCLEOTIDE SEQUENCE [LARGE SCALE GENOMIC DNA]</scope>
    <source>
        <strain evidence="11">CECT 8472</strain>
    </source>
</reference>
<organism evidence="10 11">
    <name type="scientific">Fodinicurvata halophila</name>
    <dbReference type="NCBI Taxonomy" id="1419723"/>
    <lineage>
        <taxon>Bacteria</taxon>
        <taxon>Pseudomonadati</taxon>
        <taxon>Pseudomonadota</taxon>
        <taxon>Alphaproteobacteria</taxon>
        <taxon>Rhodospirillales</taxon>
        <taxon>Rhodovibrionaceae</taxon>
        <taxon>Fodinicurvata</taxon>
    </lineage>
</organism>
<dbReference type="EMBL" id="JBHSCW010000006">
    <property type="protein sequence ID" value="MFC4352192.1"/>
    <property type="molecule type" value="Genomic_DNA"/>
</dbReference>
<dbReference type="SUPFAM" id="SSF55931">
    <property type="entry name" value="Glutamine synthetase/guanido kinase"/>
    <property type="match status" value="1"/>
</dbReference>
<proteinExistence type="inferred from homology"/>
<evidence type="ECO:0000256" key="3">
    <source>
        <dbReference type="ARBA" id="ARBA00022598"/>
    </source>
</evidence>
<evidence type="ECO:0000259" key="9">
    <source>
        <dbReference type="PROSITE" id="PS51987"/>
    </source>
</evidence>
<dbReference type="PROSITE" id="PS51987">
    <property type="entry name" value="GS_CATALYTIC"/>
    <property type="match status" value="1"/>
</dbReference>
<dbReference type="Gene3D" id="3.10.20.70">
    <property type="entry name" value="Glutamine synthetase, N-terminal domain"/>
    <property type="match status" value="1"/>
</dbReference>
<keyword evidence="11" id="KW-1185">Reference proteome</keyword>
<keyword evidence="3 10" id="KW-0436">Ligase</keyword>
<keyword evidence="5" id="KW-0067">ATP-binding</keyword>
<gene>
    <name evidence="10" type="ORF">ACFOW6_11645</name>
</gene>
<evidence type="ECO:0000256" key="8">
    <source>
        <dbReference type="RuleBase" id="RU000384"/>
    </source>
</evidence>
<dbReference type="PANTHER" id="PTHR43785">
    <property type="entry name" value="GAMMA-GLUTAMYLPUTRESCINE SYNTHETASE"/>
    <property type="match status" value="1"/>
</dbReference>
<dbReference type="EC" id="6.3.1.-" evidence="10"/>
<comment type="caution">
    <text evidence="10">The sequence shown here is derived from an EMBL/GenBank/DDBJ whole genome shotgun (WGS) entry which is preliminary data.</text>
</comment>
<sequence length="438" mass="47851">MAFEPEPIVTVCTSDLAGQVRGKGFPARDLDKRWQFGVGWTPTNSMINCFGRIRATPWGALGDLMLIPDPEGQVRLDYPDGPGEHFILGDITTMDRQPWNCCPRSFLRRALADLKAETGLNLVAAFEHEFHYDAADDRVGDSYSVGSLRGVEEFINELIGALRANGIQPDTFLPEYGPRQFEVTVDPADGLTAADHAVKLREITRALGRRHGGHVSFSPVVTQGVAGNGVHIHFSFTDEQGRPVTYDPEGPGGLSRQAASFSAGLLRHSRALCAVATPSMISYERLKPHSWSAYWTNLGLRDREATLRICPVPEDPSVDVAKRYNLEYRAADAAASPYLQLGMLVYAGLAGIREDLPAPVIGHEDPEMLSAEERAARGIATLPQSLEEALQALEADEAASGWMGAELAEAYVMHKRGEIGMLAGKSIDEICQLYTEVY</sequence>
<dbReference type="InterPro" id="IPR036651">
    <property type="entry name" value="Gln_synt_N_sf"/>
</dbReference>
<dbReference type="SMART" id="SM01230">
    <property type="entry name" value="Gln-synt_C"/>
    <property type="match status" value="1"/>
</dbReference>